<dbReference type="InterPro" id="IPR029787">
    <property type="entry name" value="Nucleotide_cyclase"/>
</dbReference>
<dbReference type="Gene3D" id="3.20.20.450">
    <property type="entry name" value="EAL domain"/>
    <property type="match status" value="1"/>
</dbReference>
<dbReference type="InterPro" id="IPR001633">
    <property type="entry name" value="EAL_dom"/>
</dbReference>
<evidence type="ECO:0000259" key="2">
    <source>
        <dbReference type="PROSITE" id="PS50883"/>
    </source>
</evidence>
<dbReference type="InterPro" id="IPR029016">
    <property type="entry name" value="GAF-like_dom_sf"/>
</dbReference>
<dbReference type="PANTHER" id="PTHR44757:SF2">
    <property type="entry name" value="BIOFILM ARCHITECTURE MAINTENANCE PROTEIN MBAA"/>
    <property type="match status" value="1"/>
</dbReference>
<gene>
    <name evidence="4" type="ORF">EV189_0604</name>
</gene>
<keyword evidence="1" id="KW-1133">Transmembrane helix</keyword>
<dbReference type="FunFam" id="3.20.20.450:FF:000001">
    <property type="entry name" value="Cyclic di-GMP phosphodiesterase yahA"/>
    <property type="match status" value="1"/>
</dbReference>
<dbReference type="AlphaFoldDB" id="A0A4Q7NW23"/>
<protein>
    <submittedName>
        <fullName evidence="4">Diguanylate cyclase/phosphodiesterase</fullName>
    </submittedName>
</protein>
<dbReference type="OrthoDB" id="23692at2"/>
<feature type="transmembrane region" description="Helical" evidence="1">
    <location>
        <begin position="145"/>
        <end position="170"/>
    </location>
</feature>
<feature type="transmembrane region" description="Helical" evidence="1">
    <location>
        <begin position="44"/>
        <end position="61"/>
    </location>
</feature>
<dbReference type="SMART" id="SM00267">
    <property type="entry name" value="GGDEF"/>
    <property type="match status" value="1"/>
</dbReference>
<dbReference type="PROSITE" id="PS50887">
    <property type="entry name" value="GGDEF"/>
    <property type="match status" value="1"/>
</dbReference>
<dbReference type="InterPro" id="IPR052155">
    <property type="entry name" value="Biofilm_reg_signaling"/>
</dbReference>
<accession>A0A4Q7NW23</accession>
<dbReference type="SMART" id="SM00052">
    <property type="entry name" value="EAL"/>
    <property type="match status" value="1"/>
</dbReference>
<dbReference type="Pfam" id="PF01590">
    <property type="entry name" value="GAF"/>
    <property type="match status" value="1"/>
</dbReference>
<comment type="caution">
    <text evidence="4">The sequence shown here is derived from an EMBL/GenBank/DDBJ whole genome shotgun (WGS) entry which is preliminary data.</text>
</comment>
<dbReference type="RefSeq" id="WP_130491443.1">
    <property type="nucleotide sequence ID" value="NZ_SGXD01000001.1"/>
</dbReference>
<feature type="transmembrane region" description="Helical" evidence="1">
    <location>
        <begin position="212"/>
        <end position="229"/>
    </location>
</feature>
<dbReference type="InterPro" id="IPR003018">
    <property type="entry name" value="GAF"/>
</dbReference>
<dbReference type="CDD" id="cd01949">
    <property type="entry name" value="GGDEF"/>
    <property type="match status" value="1"/>
</dbReference>
<keyword evidence="1" id="KW-0472">Membrane</keyword>
<dbReference type="Pfam" id="PF00563">
    <property type="entry name" value="EAL"/>
    <property type="match status" value="1"/>
</dbReference>
<reference evidence="4 5" key="1">
    <citation type="submission" date="2019-02" db="EMBL/GenBank/DDBJ databases">
        <title>Genomic Encyclopedia of Type Strains, Phase IV (KMG-IV): sequencing the most valuable type-strain genomes for metagenomic binning, comparative biology and taxonomic classification.</title>
        <authorList>
            <person name="Goeker M."/>
        </authorList>
    </citation>
    <scope>NUCLEOTIDE SEQUENCE [LARGE SCALE GENOMIC DNA]</scope>
    <source>
        <strain evidence="4 5">DSM 45622</strain>
    </source>
</reference>
<evidence type="ECO:0000313" key="4">
    <source>
        <dbReference type="EMBL" id="RZS91364.1"/>
    </source>
</evidence>
<dbReference type="InterPro" id="IPR035919">
    <property type="entry name" value="EAL_sf"/>
</dbReference>
<dbReference type="InterPro" id="IPR000160">
    <property type="entry name" value="GGDEF_dom"/>
</dbReference>
<dbReference type="InterPro" id="IPR043128">
    <property type="entry name" value="Rev_trsase/Diguanyl_cyclase"/>
</dbReference>
<evidence type="ECO:0000259" key="3">
    <source>
        <dbReference type="PROSITE" id="PS50887"/>
    </source>
</evidence>
<evidence type="ECO:0000313" key="5">
    <source>
        <dbReference type="Proteomes" id="UP000293638"/>
    </source>
</evidence>
<dbReference type="SUPFAM" id="SSF55781">
    <property type="entry name" value="GAF domain-like"/>
    <property type="match status" value="1"/>
</dbReference>
<feature type="transmembrane region" description="Helical" evidence="1">
    <location>
        <begin position="68"/>
        <end position="91"/>
    </location>
</feature>
<dbReference type="NCBIfam" id="TIGR00254">
    <property type="entry name" value="GGDEF"/>
    <property type="match status" value="1"/>
</dbReference>
<dbReference type="Gene3D" id="3.30.70.270">
    <property type="match status" value="1"/>
</dbReference>
<feature type="transmembrane region" description="Helical" evidence="1">
    <location>
        <begin position="111"/>
        <end position="133"/>
    </location>
</feature>
<dbReference type="EMBL" id="SGXD01000001">
    <property type="protein sequence ID" value="RZS91364.1"/>
    <property type="molecule type" value="Genomic_DNA"/>
</dbReference>
<dbReference type="PANTHER" id="PTHR44757">
    <property type="entry name" value="DIGUANYLATE CYCLASE DGCP"/>
    <property type="match status" value="1"/>
</dbReference>
<dbReference type="PROSITE" id="PS50883">
    <property type="entry name" value="EAL"/>
    <property type="match status" value="1"/>
</dbReference>
<sequence length="847" mass="91474">MESWRAALPRYGPHALTGLLSIAAVALIALAVDVVPGSGRPWDLLWLTVAFLLADMLVLKLEVRRQTLVVHFAEIPLVVGLLVSGPVWLVLARTLGVGIGGVLGKLPPYKWFFNVALYLVATTLAVLSFHVLADDTHTSHHGAAAAAAAAVSTAAAALFEFVVVQVVIALVQARPPSRQIMLALWTLVLSGAVSVLTGLVVVTLLQGQVWQRWLLVPLAVVIYLAYRAYSRLLGRHLALERLYEMARSARSSTDRQQALEALLQRVRDVLNAEEARIVVPPDEHSPYGWSARSWEDGFEVPAGGDGVLHELVRSSGAPRLVSSGTNDPALQRWLRERGAREAIVVALSGEAGIIGTLEVTDHLAEVRPFGPADVELLETLAAHAGFALENSNLLERLQYDATHDPLTGLGNRVAFVDALTAALDGKQPAAVCMLDLDEFKDINDALGHHSGDRLLHLVAERLSAALPEAALVARFGGDEFGVLLHTAEQSVAEQVARRIVEALAEPVPLAEAVIHVGASIGVALAPEHAHDAAVLLQRAEIAMYAAKEAGRDLRVFDSTLDDGTPRRLALVAELRDALRQSELVVYYQPKVRLDDEEIAGVEALVRWHHPTRGIVGPDDFIPLAERSGLIEPLTGVVLESSLRQCRAWLDEGKHVPVAVNISVRALLDPGFVEQVARVLERTGVAPAMLTLELTESSVMSDLPRCMGTLHQLVASGVRISVDDFGTGWSSLSQLRHLPASEVKIDKSFILAMATDEHDIAVVGAIVKLAHDLGKRVVAEGIEDKLTWRKLADLGCDVAQGFFLSRPLPPERLAAWMRENALSPGHPVDAPDAAVRRKAYPLRLVSRG</sequence>
<feature type="transmembrane region" description="Helical" evidence="1">
    <location>
        <begin position="12"/>
        <end position="32"/>
    </location>
</feature>
<dbReference type="Pfam" id="PF00990">
    <property type="entry name" value="GGDEF"/>
    <property type="match status" value="1"/>
</dbReference>
<keyword evidence="5" id="KW-1185">Reference proteome</keyword>
<keyword evidence="1" id="KW-0812">Transmembrane</keyword>
<dbReference type="SUPFAM" id="SSF55073">
    <property type="entry name" value="Nucleotide cyclase"/>
    <property type="match status" value="1"/>
</dbReference>
<name>A0A4Q7NW23_9ACTN</name>
<feature type="domain" description="EAL" evidence="2">
    <location>
        <begin position="567"/>
        <end position="820"/>
    </location>
</feature>
<feature type="domain" description="GGDEF" evidence="3">
    <location>
        <begin position="427"/>
        <end position="558"/>
    </location>
</feature>
<dbReference type="Gene3D" id="3.30.450.40">
    <property type="match status" value="1"/>
</dbReference>
<evidence type="ECO:0000256" key="1">
    <source>
        <dbReference type="SAM" id="Phobius"/>
    </source>
</evidence>
<dbReference type="SUPFAM" id="SSF141868">
    <property type="entry name" value="EAL domain-like"/>
    <property type="match status" value="1"/>
</dbReference>
<feature type="transmembrane region" description="Helical" evidence="1">
    <location>
        <begin position="182"/>
        <end position="205"/>
    </location>
</feature>
<dbReference type="CDD" id="cd01948">
    <property type="entry name" value="EAL"/>
    <property type="match status" value="1"/>
</dbReference>
<proteinExistence type="predicted"/>
<dbReference type="Proteomes" id="UP000293638">
    <property type="component" value="Unassembled WGS sequence"/>
</dbReference>
<dbReference type="SMART" id="SM00065">
    <property type="entry name" value="GAF"/>
    <property type="match status" value="1"/>
</dbReference>
<organism evidence="4 5">
    <name type="scientific">Motilibacter rhizosphaerae</name>
    <dbReference type="NCBI Taxonomy" id="598652"/>
    <lineage>
        <taxon>Bacteria</taxon>
        <taxon>Bacillati</taxon>
        <taxon>Actinomycetota</taxon>
        <taxon>Actinomycetes</taxon>
        <taxon>Motilibacterales</taxon>
        <taxon>Motilibacteraceae</taxon>
        <taxon>Motilibacter</taxon>
    </lineage>
</organism>